<evidence type="ECO:0000313" key="3">
    <source>
        <dbReference type="Proteomes" id="UP000291404"/>
    </source>
</evidence>
<dbReference type="EMBL" id="PITI01000002">
    <property type="protein sequence ID" value="TBU09756.1"/>
    <property type="molecule type" value="Genomic_DNA"/>
</dbReference>
<name>A0A4Q9LP40_9MICR</name>
<sequence length="232" mass="26386">MYDCGCYGVCAHCKPCYSNPCFKEIETQKNFFCQSCEKKSVKFNIITPQDIKREACTGVHKSTNGSEHGICNQTKNEQNLIILSKLNEGNICIHMNLAGFGGKQRKKVPKQKKKERIPQESESESKEEEEEDQEEVEDQEEEEKEENGEQSVTTVHQTFQASKTISNVGESPSTTEAQISSREITIPIKDSKKENMLLMVLLKYREKYVVCMKNYADAHTCRLKFNFGGGCD</sequence>
<feature type="region of interest" description="Disordered" evidence="1">
    <location>
        <begin position="103"/>
        <end position="154"/>
    </location>
</feature>
<dbReference type="AlphaFoldDB" id="A0A4Q9LP40"/>
<dbReference type="Proteomes" id="UP000291404">
    <property type="component" value="Unassembled WGS sequence"/>
</dbReference>
<evidence type="ECO:0000313" key="2">
    <source>
        <dbReference type="EMBL" id="TBU09756.1"/>
    </source>
</evidence>
<feature type="compositionally biased region" description="Basic residues" evidence="1">
    <location>
        <begin position="103"/>
        <end position="115"/>
    </location>
</feature>
<comment type="caution">
    <text evidence="2">The sequence shown here is derived from an EMBL/GenBank/DDBJ whole genome shotgun (WGS) entry which is preliminary data.</text>
</comment>
<dbReference type="VEuPathDB" id="MicrosporidiaDB:CWI39_0008p0030"/>
<reference evidence="2 3" key="1">
    <citation type="submission" date="2017-12" db="EMBL/GenBank/DDBJ databases">
        <authorList>
            <person name="Pombert J.-F."/>
            <person name="Haag K.L."/>
            <person name="Ebert D."/>
        </authorList>
    </citation>
    <scope>NUCLEOTIDE SEQUENCE [LARGE SCALE GENOMIC DNA]</scope>
    <source>
        <strain evidence="2">BE-OM-2</strain>
    </source>
</reference>
<evidence type="ECO:0000256" key="1">
    <source>
        <dbReference type="SAM" id="MobiDB-lite"/>
    </source>
</evidence>
<organism evidence="2 3">
    <name type="scientific">Hamiltosporidium magnivora</name>
    <dbReference type="NCBI Taxonomy" id="148818"/>
    <lineage>
        <taxon>Eukaryota</taxon>
        <taxon>Fungi</taxon>
        <taxon>Fungi incertae sedis</taxon>
        <taxon>Microsporidia</taxon>
        <taxon>Dubosqiidae</taxon>
        <taxon>Hamiltosporidium</taxon>
    </lineage>
</organism>
<keyword evidence="3" id="KW-1185">Reference proteome</keyword>
<gene>
    <name evidence="2" type="ORF">CWI36_0002p0040</name>
</gene>
<proteinExistence type="predicted"/>
<accession>A0A4Q9LP40</accession>
<protein>
    <submittedName>
        <fullName evidence="2">Uncharacterized protein</fullName>
    </submittedName>
</protein>
<dbReference type="VEuPathDB" id="MicrosporidiaDB:CWI36_0002p0040"/>
<feature type="compositionally biased region" description="Acidic residues" evidence="1">
    <location>
        <begin position="121"/>
        <end position="148"/>
    </location>
</feature>